<dbReference type="InterPro" id="IPR036259">
    <property type="entry name" value="MFS_trans_sf"/>
</dbReference>
<evidence type="ECO:0000256" key="1">
    <source>
        <dbReference type="ARBA" id="ARBA00004651"/>
    </source>
</evidence>
<comment type="subcellular location">
    <subcellularLocation>
        <location evidence="1">Cell membrane</location>
        <topology evidence="1">Multi-pass membrane protein</topology>
    </subcellularLocation>
</comment>
<feature type="transmembrane region" description="Helical" evidence="6">
    <location>
        <begin position="20"/>
        <end position="45"/>
    </location>
</feature>
<dbReference type="PROSITE" id="PS50850">
    <property type="entry name" value="MFS"/>
    <property type="match status" value="1"/>
</dbReference>
<evidence type="ECO:0000256" key="3">
    <source>
        <dbReference type="ARBA" id="ARBA00022692"/>
    </source>
</evidence>
<feature type="transmembrane region" description="Helical" evidence="6">
    <location>
        <begin position="408"/>
        <end position="427"/>
    </location>
</feature>
<dbReference type="Gene3D" id="1.20.1250.20">
    <property type="entry name" value="MFS general substrate transporter like domains"/>
    <property type="match status" value="2"/>
</dbReference>
<organism evidence="8 9">
    <name type="scientific">Alicyclobacillus fastidiosus</name>
    <dbReference type="NCBI Taxonomy" id="392011"/>
    <lineage>
        <taxon>Bacteria</taxon>
        <taxon>Bacillati</taxon>
        <taxon>Bacillota</taxon>
        <taxon>Bacilli</taxon>
        <taxon>Bacillales</taxon>
        <taxon>Alicyclobacillaceae</taxon>
        <taxon>Alicyclobacillus</taxon>
    </lineage>
</organism>
<evidence type="ECO:0000313" key="8">
    <source>
        <dbReference type="EMBL" id="WAH40077.1"/>
    </source>
</evidence>
<feature type="transmembrane region" description="Helical" evidence="6">
    <location>
        <begin position="65"/>
        <end position="85"/>
    </location>
</feature>
<dbReference type="SUPFAM" id="SSF103473">
    <property type="entry name" value="MFS general substrate transporter"/>
    <property type="match status" value="1"/>
</dbReference>
<feature type="transmembrane region" description="Helical" evidence="6">
    <location>
        <begin position="154"/>
        <end position="175"/>
    </location>
</feature>
<evidence type="ECO:0000256" key="4">
    <source>
        <dbReference type="ARBA" id="ARBA00022989"/>
    </source>
</evidence>
<dbReference type="PANTHER" id="PTHR11662:SF399">
    <property type="entry name" value="FI19708P1-RELATED"/>
    <property type="match status" value="1"/>
</dbReference>
<gene>
    <name evidence="8" type="ORF">NZD89_16975</name>
</gene>
<evidence type="ECO:0000313" key="9">
    <source>
        <dbReference type="Proteomes" id="UP001164761"/>
    </source>
</evidence>
<dbReference type="Pfam" id="PF07690">
    <property type="entry name" value="MFS_1"/>
    <property type="match status" value="1"/>
</dbReference>
<dbReference type="RefSeq" id="WP_268003975.1">
    <property type="nucleotide sequence ID" value="NZ_BSUT01000001.1"/>
</dbReference>
<dbReference type="InterPro" id="IPR011701">
    <property type="entry name" value="MFS"/>
</dbReference>
<feature type="transmembrane region" description="Helical" evidence="6">
    <location>
        <begin position="315"/>
        <end position="335"/>
    </location>
</feature>
<dbReference type="Proteomes" id="UP001164761">
    <property type="component" value="Chromosome"/>
</dbReference>
<reference evidence="8" key="1">
    <citation type="submission" date="2022-08" db="EMBL/GenBank/DDBJ databases">
        <title>Alicyclobacillus fastidiosus DSM 17978, complete genome.</title>
        <authorList>
            <person name="Wang Q."/>
            <person name="Cai R."/>
            <person name="Wang Z."/>
        </authorList>
    </citation>
    <scope>NUCLEOTIDE SEQUENCE</scope>
    <source>
        <strain evidence="8">DSM 17978</strain>
    </source>
</reference>
<dbReference type="EMBL" id="CP104067">
    <property type="protein sequence ID" value="WAH40077.1"/>
    <property type="molecule type" value="Genomic_DNA"/>
</dbReference>
<evidence type="ECO:0000256" key="6">
    <source>
        <dbReference type="SAM" id="Phobius"/>
    </source>
</evidence>
<evidence type="ECO:0000259" key="7">
    <source>
        <dbReference type="PROSITE" id="PS50850"/>
    </source>
</evidence>
<accession>A0ABY6ZB39</accession>
<keyword evidence="5 6" id="KW-0472">Membrane</keyword>
<protein>
    <submittedName>
        <fullName evidence="8">MFS transporter</fullName>
    </submittedName>
</protein>
<dbReference type="PANTHER" id="PTHR11662">
    <property type="entry name" value="SOLUTE CARRIER FAMILY 17"/>
    <property type="match status" value="1"/>
</dbReference>
<evidence type="ECO:0000256" key="5">
    <source>
        <dbReference type="ARBA" id="ARBA00023136"/>
    </source>
</evidence>
<feature type="transmembrane region" description="Helical" evidence="6">
    <location>
        <begin position="287"/>
        <end position="308"/>
    </location>
</feature>
<feature type="transmembrane region" description="Helical" evidence="6">
    <location>
        <begin position="181"/>
        <end position="201"/>
    </location>
</feature>
<dbReference type="InterPro" id="IPR020846">
    <property type="entry name" value="MFS_dom"/>
</dbReference>
<evidence type="ECO:0000256" key="2">
    <source>
        <dbReference type="ARBA" id="ARBA00022448"/>
    </source>
</evidence>
<feature type="domain" description="Major facilitator superfamily (MFS) profile" evidence="7">
    <location>
        <begin position="23"/>
        <end position="430"/>
    </location>
</feature>
<feature type="transmembrane region" description="Helical" evidence="6">
    <location>
        <begin position="248"/>
        <end position="267"/>
    </location>
</feature>
<keyword evidence="9" id="KW-1185">Reference proteome</keyword>
<keyword evidence="3 6" id="KW-0812">Transmembrane</keyword>
<dbReference type="InterPro" id="IPR050382">
    <property type="entry name" value="MFS_Na/Anion_cotransporter"/>
</dbReference>
<proteinExistence type="predicted"/>
<name>A0ABY6ZB39_9BACL</name>
<keyword evidence="4 6" id="KW-1133">Transmembrane helix</keyword>
<sequence>MSTRTSIPIPVSQSQSGVRWYGVSVTLLVIWIISMMDKVTIGIFIADKSFLSAIGILGKPGLAGLLVSSFLVSYGVATFVWGFIVDKYGAKSCLIVSTVIWGILEIAQGLAHSSTELYILRAIMGVSEASIWPASMVMTAKWFPLKERARANSIWLNGINIGPVVGILFVTIMIVHHGWRLAFIVAGILQLVLSTVMLLFLTAETPEKHKWISQSERNYISESKATDGRMEGSIKVQQRTIGQVLSDYKWWFVLIIWTFDTIVYYTVTTWFASYMNKVRHLSLQNAGLVNSLSFVVAVIFMLVAGYVADRLMRRAPVGVVGYVLAGFTLLFAIHASTATGAVIWFALTMALKNSGSIATTTMFHNNAPALSLGGITGLQQGPTNLVTAFGPYLFGLVIFLSGGFNTGLYGIVGLLLICATFSLILALKGE</sequence>
<keyword evidence="2" id="KW-0813">Transport</keyword>
<feature type="transmembrane region" description="Helical" evidence="6">
    <location>
        <begin position="117"/>
        <end position="142"/>
    </location>
</feature>
<feature type="transmembrane region" description="Helical" evidence="6">
    <location>
        <begin position="384"/>
        <end position="402"/>
    </location>
</feature>